<protein>
    <submittedName>
        <fullName evidence="5">Leucine-responsive regulatory protein</fullName>
    </submittedName>
</protein>
<dbReference type="SMART" id="SM00344">
    <property type="entry name" value="HTH_ASNC"/>
    <property type="match status" value="1"/>
</dbReference>
<evidence type="ECO:0000256" key="2">
    <source>
        <dbReference type="ARBA" id="ARBA00023125"/>
    </source>
</evidence>
<dbReference type="Proteomes" id="UP000068382">
    <property type="component" value="Unassembled WGS sequence"/>
</dbReference>
<gene>
    <name evidence="5" type="primary">lrp_8</name>
    <name evidence="5" type="ORF">TRIHO_21990</name>
</gene>
<dbReference type="InterPro" id="IPR019887">
    <property type="entry name" value="Tscrpt_reg_AsnC/Lrp_C"/>
</dbReference>
<dbReference type="CDD" id="cd00090">
    <property type="entry name" value="HTH_ARSR"/>
    <property type="match status" value="1"/>
</dbReference>
<dbReference type="PROSITE" id="PS00519">
    <property type="entry name" value="HTH_ASNC_1"/>
    <property type="match status" value="1"/>
</dbReference>
<dbReference type="Gene3D" id="1.10.10.10">
    <property type="entry name" value="Winged helix-like DNA-binding domain superfamily/Winged helix DNA-binding domain"/>
    <property type="match status" value="1"/>
</dbReference>
<comment type="caution">
    <text evidence="5">The sequence shown here is derived from an EMBL/GenBank/DDBJ whole genome shotgun (WGS) entry which is preliminary data.</text>
</comment>
<dbReference type="SUPFAM" id="SSF54909">
    <property type="entry name" value="Dimeric alpha+beta barrel"/>
    <property type="match status" value="1"/>
</dbReference>
<feature type="domain" description="HTH asnC-type" evidence="4">
    <location>
        <begin position="3"/>
        <end position="64"/>
    </location>
</feature>
<evidence type="ECO:0000313" key="6">
    <source>
        <dbReference type="Proteomes" id="UP000068382"/>
    </source>
</evidence>
<dbReference type="InterPro" id="IPR019888">
    <property type="entry name" value="Tscrpt_reg_AsnC-like"/>
</dbReference>
<dbReference type="PATRIC" id="fig|1768241.3.peg.2311"/>
<dbReference type="AlphaFoldDB" id="A0A132BYX0"/>
<dbReference type="RefSeq" id="WP_068243205.1">
    <property type="nucleotide sequence ID" value="NZ_LPUY01000064.1"/>
</dbReference>
<evidence type="ECO:0000256" key="1">
    <source>
        <dbReference type="ARBA" id="ARBA00023015"/>
    </source>
</evidence>
<evidence type="ECO:0000259" key="4">
    <source>
        <dbReference type="PROSITE" id="PS50956"/>
    </source>
</evidence>
<dbReference type="GO" id="GO:0043200">
    <property type="term" value="P:response to amino acid"/>
    <property type="evidence" value="ECO:0007669"/>
    <property type="project" value="TreeGrafter"/>
</dbReference>
<keyword evidence="2" id="KW-0238">DNA-binding</keyword>
<dbReference type="InterPro" id="IPR019885">
    <property type="entry name" value="Tscrpt_reg_HTH_AsnC-type_CS"/>
</dbReference>
<dbReference type="GO" id="GO:0043565">
    <property type="term" value="F:sequence-specific DNA binding"/>
    <property type="evidence" value="ECO:0007669"/>
    <property type="project" value="InterPro"/>
</dbReference>
<reference evidence="5 6" key="1">
    <citation type="submission" date="2015-12" db="EMBL/GenBank/DDBJ databases">
        <title>Genome sequence of the marine Rhodobacteraceae strain O3.65, Candidatus Tritonibacter horizontis.</title>
        <authorList>
            <person name="Poehlein A."/>
            <person name="Giebel H.A."/>
            <person name="Voget S."/>
            <person name="Brinkhoff T."/>
        </authorList>
    </citation>
    <scope>NUCLEOTIDE SEQUENCE [LARGE SCALE GENOMIC DNA]</scope>
    <source>
        <strain evidence="5 6">O3.65</strain>
    </source>
</reference>
<keyword evidence="3" id="KW-0804">Transcription</keyword>
<name>A0A132BYX0_9RHOB</name>
<dbReference type="PRINTS" id="PR00033">
    <property type="entry name" value="HTHASNC"/>
</dbReference>
<dbReference type="EMBL" id="LPUY01000064">
    <property type="protein sequence ID" value="KUP92940.1"/>
    <property type="molecule type" value="Genomic_DNA"/>
</dbReference>
<keyword evidence="6" id="KW-1185">Reference proteome</keyword>
<dbReference type="SUPFAM" id="SSF46785">
    <property type="entry name" value="Winged helix' DNA-binding domain"/>
    <property type="match status" value="1"/>
</dbReference>
<dbReference type="PROSITE" id="PS50956">
    <property type="entry name" value="HTH_ASNC_2"/>
    <property type="match status" value="1"/>
</dbReference>
<dbReference type="PANTHER" id="PTHR30154">
    <property type="entry name" value="LEUCINE-RESPONSIVE REGULATORY PROTEIN"/>
    <property type="match status" value="1"/>
</dbReference>
<dbReference type="Gene3D" id="3.30.70.920">
    <property type="match status" value="1"/>
</dbReference>
<accession>A0A132BYX0</accession>
<dbReference type="InterPro" id="IPR000485">
    <property type="entry name" value="AsnC-type_HTH_dom"/>
</dbReference>
<dbReference type="Pfam" id="PF13412">
    <property type="entry name" value="HTH_24"/>
    <property type="match status" value="1"/>
</dbReference>
<dbReference type="OrthoDB" id="9803143at2"/>
<proteinExistence type="predicted"/>
<keyword evidence="1" id="KW-0805">Transcription regulation</keyword>
<sequence length="159" mass="17527">MLLDQRDLEILRVLSHDGRITKAALADKVGLSPTPCWERLKKLEKAGLIEGYSARINLKKLGPHVTVFVAAELADHTAASFRAFEAGMQRYDEVTACWALGGGFDYLLQIVTCDIDAYQRLIDAMLDARIGLSRYFTYIVTKPVKGLGAPPFEILLGTG</sequence>
<dbReference type="GO" id="GO:0006355">
    <property type="term" value="P:regulation of DNA-templated transcription"/>
    <property type="evidence" value="ECO:0007669"/>
    <property type="project" value="UniProtKB-ARBA"/>
</dbReference>
<dbReference type="InterPro" id="IPR011991">
    <property type="entry name" value="ArsR-like_HTH"/>
</dbReference>
<dbReference type="InterPro" id="IPR011008">
    <property type="entry name" value="Dimeric_a/b-barrel"/>
</dbReference>
<dbReference type="GO" id="GO:0005829">
    <property type="term" value="C:cytosol"/>
    <property type="evidence" value="ECO:0007669"/>
    <property type="project" value="TreeGrafter"/>
</dbReference>
<organism evidence="5 6">
    <name type="scientific">Tritonibacter horizontis</name>
    <dbReference type="NCBI Taxonomy" id="1768241"/>
    <lineage>
        <taxon>Bacteria</taxon>
        <taxon>Pseudomonadati</taxon>
        <taxon>Pseudomonadota</taxon>
        <taxon>Alphaproteobacteria</taxon>
        <taxon>Rhodobacterales</taxon>
        <taxon>Paracoccaceae</taxon>
        <taxon>Tritonibacter</taxon>
    </lineage>
</organism>
<evidence type="ECO:0000256" key="3">
    <source>
        <dbReference type="ARBA" id="ARBA00023163"/>
    </source>
</evidence>
<dbReference type="InterPro" id="IPR036390">
    <property type="entry name" value="WH_DNA-bd_sf"/>
</dbReference>
<evidence type="ECO:0000313" key="5">
    <source>
        <dbReference type="EMBL" id="KUP92940.1"/>
    </source>
</evidence>
<dbReference type="Pfam" id="PF01037">
    <property type="entry name" value="AsnC_trans_reg"/>
    <property type="match status" value="1"/>
</dbReference>
<dbReference type="PANTHER" id="PTHR30154:SF34">
    <property type="entry name" value="TRANSCRIPTIONAL REGULATOR AZLB"/>
    <property type="match status" value="1"/>
</dbReference>
<dbReference type="InterPro" id="IPR036388">
    <property type="entry name" value="WH-like_DNA-bd_sf"/>
</dbReference>